<dbReference type="GO" id="GO:0016491">
    <property type="term" value="F:oxidoreductase activity"/>
    <property type="evidence" value="ECO:0007669"/>
    <property type="project" value="UniProtKB-KW"/>
</dbReference>
<evidence type="ECO:0000259" key="2">
    <source>
        <dbReference type="Pfam" id="PF01266"/>
    </source>
</evidence>
<organism evidence="3 4">
    <name type="scientific">Spirosoma endophyticum</name>
    <dbReference type="NCBI Taxonomy" id="662367"/>
    <lineage>
        <taxon>Bacteria</taxon>
        <taxon>Pseudomonadati</taxon>
        <taxon>Bacteroidota</taxon>
        <taxon>Cytophagia</taxon>
        <taxon>Cytophagales</taxon>
        <taxon>Cytophagaceae</taxon>
        <taxon>Spirosoma</taxon>
    </lineage>
</organism>
<dbReference type="EMBL" id="FOLQ01000003">
    <property type="protein sequence ID" value="SFD14003.1"/>
    <property type="molecule type" value="Genomic_DNA"/>
</dbReference>
<accession>A0A1I1Q463</accession>
<feature type="domain" description="FAD dependent oxidoreductase" evidence="2">
    <location>
        <begin position="4"/>
        <end position="396"/>
    </location>
</feature>
<dbReference type="Gene3D" id="3.50.50.60">
    <property type="entry name" value="FAD/NAD(P)-binding domain"/>
    <property type="match status" value="2"/>
</dbReference>
<dbReference type="PANTHER" id="PTHR13847">
    <property type="entry name" value="SARCOSINE DEHYDROGENASE-RELATED"/>
    <property type="match status" value="1"/>
</dbReference>
<dbReference type="InterPro" id="IPR036188">
    <property type="entry name" value="FAD/NAD-bd_sf"/>
</dbReference>
<evidence type="ECO:0000313" key="3">
    <source>
        <dbReference type="EMBL" id="SFD14003.1"/>
    </source>
</evidence>
<dbReference type="STRING" id="662367.SAMN05216167_103465"/>
<proteinExistence type="predicted"/>
<dbReference type="Gene3D" id="3.30.9.10">
    <property type="entry name" value="D-Amino Acid Oxidase, subunit A, domain 2"/>
    <property type="match status" value="1"/>
</dbReference>
<dbReference type="AlphaFoldDB" id="A0A1I1Q463"/>
<keyword evidence="1" id="KW-0560">Oxidoreductase</keyword>
<dbReference type="SUPFAM" id="SSF51905">
    <property type="entry name" value="FAD/NAD(P)-binding domain"/>
    <property type="match status" value="1"/>
</dbReference>
<dbReference type="Pfam" id="PF01266">
    <property type="entry name" value="DAO"/>
    <property type="match status" value="1"/>
</dbReference>
<dbReference type="Proteomes" id="UP000198598">
    <property type="component" value="Unassembled WGS sequence"/>
</dbReference>
<keyword evidence="4" id="KW-1185">Reference proteome</keyword>
<dbReference type="RefSeq" id="WP_093825995.1">
    <property type="nucleotide sequence ID" value="NZ_FOLQ01000003.1"/>
</dbReference>
<protein>
    <submittedName>
        <fullName evidence="3">D-amino-acid dehydrogenase</fullName>
    </submittedName>
</protein>
<gene>
    <name evidence="3" type="ORF">SAMN05216167_103465</name>
</gene>
<evidence type="ECO:0000256" key="1">
    <source>
        <dbReference type="ARBA" id="ARBA00023002"/>
    </source>
</evidence>
<name>A0A1I1Q463_9BACT</name>
<dbReference type="SUPFAM" id="SSF54373">
    <property type="entry name" value="FAD-linked reductases, C-terminal domain"/>
    <property type="match status" value="1"/>
</dbReference>
<dbReference type="InterPro" id="IPR006076">
    <property type="entry name" value="FAD-dep_OxRdtase"/>
</dbReference>
<evidence type="ECO:0000313" key="4">
    <source>
        <dbReference type="Proteomes" id="UP000198598"/>
    </source>
</evidence>
<sequence length="415" mass="45260">MSHIGIVGGGIIGLSSAYYLHKAGHRVTLFDQAPIAEGASFGNAGMIVPSHIIPLAQPGMIAKGMRWMLKSTSPFYVKPRLNADLLRWGWLFYRHSTPEHVKRSIPLLRDLSLLSKTLYQDLAANGDLDFEWQERGLLMLYKTASAEHDMAEEADVANRAGIEAQVLTEQQVQELEPNTRVDVRGGILFPGDAHLNPGELIRSLLFFLRKKGITILENHTVTGFGKSGSRIKSVQTSLGEYSVDEVVVAGGAWSPVIARQLGLNLSLQGGKGYSFMLRNVGNNIRVPAIMLEARATATPMESDLRFAGTLEVAGTDMKVNMNRVRGIVQSINQYYPDIPVEMPVVDTVWRGLRPCSPDGLPYIGRSEKFDNVVLATGHGMMGLSLGPATGKLVSELISGATKSMEISAFSPDRFA</sequence>
<dbReference type="GO" id="GO:0005737">
    <property type="term" value="C:cytoplasm"/>
    <property type="evidence" value="ECO:0007669"/>
    <property type="project" value="TreeGrafter"/>
</dbReference>
<dbReference type="OrthoDB" id="9794226at2"/>
<reference evidence="3 4" key="1">
    <citation type="submission" date="2016-10" db="EMBL/GenBank/DDBJ databases">
        <authorList>
            <person name="de Groot N.N."/>
        </authorList>
    </citation>
    <scope>NUCLEOTIDE SEQUENCE [LARGE SCALE GENOMIC DNA]</scope>
    <source>
        <strain evidence="3 4">DSM 26130</strain>
    </source>
</reference>
<dbReference type="PANTHER" id="PTHR13847:SF289">
    <property type="entry name" value="GLYCINE OXIDASE"/>
    <property type="match status" value="1"/>
</dbReference>